<dbReference type="Gene3D" id="3.40.50.300">
    <property type="entry name" value="P-loop containing nucleotide triphosphate hydrolases"/>
    <property type="match status" value="1"/>
</dbReference>
<keyword evidence="2" id="KW-1185">Reference proteome</keyword>
<dbReference type="EMBL" id="JWJH01000009">
    <property type="protein sequence ID" value="KJF67661.1"/>
    <property type="molecule type" value="Genomic_DNA"/>
</dbReference>
<dbReference type="Pfam" id="PF13604">
    <property type="entry name" value="AAA_30"/>
    <property type="match status" value="1"/>
</dbReference>
<organism evidence="1 2">
    <name type="scientific">Rhizobium nepotum 39/7</name>
    <dbReference type="NCBI Taxonomy" id="1368418"/>
    <lineage>
        <taxon>Bacteria</taxon>
        <taxon>Pseudomonadati</taxon>
        <taxon>Pseudomonadota</taxon>
        <taxon>Alphaproteobacteria</taxon>
        <taxon>Hyphomicrobiales</taxon>
        <taxon>Rhizobiaceae</taxon>
        <taxon>Rhizobium/Agrobacterium group</taxon>
        <taxon>Rhizobium</taxon>
    </lineage>
</organism>
<reference evidence="1 2" key="1">
    <citation type="submission" date="2015-03" db="EMBL/GenBank/DDBJ databases">
        <title>Draft Genome Sequences of Agrobacterium nepotum Strain 39/7T (= CFBP 7436T = LMG 26435T) and Agrobacterium sp. Strain KFB 330 (= CFBP 8308 = LMG 28674).</title>
        <authorList>
            <person name="Kuzmanovic N."/>
            <person name="Pulawska J."/>
            <person name="Obradovic A."/>
        </authorList>
    </citation>
    <scope>NUCLEOTIDE SEQUENCE [LARGE SCALE GENOMIC DNA]</scope>
    <source>
        <strain evidence="1 2">39/7</strain>
    </source>
</reference>
<dbReference type="InterPro" id="IPR027417">
    <property type="entry name" value="P-loop_NTPase"/>
</dbReference>
<dbReference type="Proteomes" id="UP000052068">
    <property type="component" value="Unassembled WGS sequence"/>
</dbReference>
<sequence>MVSSQQMALFIEMMTKAGAKLVLVGDPEQLQPIEAGAAFRPIADRIGYAELETIYRQRQQWIRTRRSIWSKRLRCFFILQSTLKRSARPLNRSSCSAIRNGGFRASTLQQS</sequence>
<evidence type="ECO:0000313" key="1">
    <source>
        <dbReference type="EMBL" id="KJF67661.1"/>
    </source>
</evidence>
<evidence type="ECO:0000313" key="2">
    <source>
        <dbReference type="Proteomes" id="UP000052068"/>
    </source>
</evidence>
<gene>
    <name evidence="1" type="ORF">RS75_11235</name>
</gene>
<accession>A0ABR5CS46</accession>
<evidence type="ECO:0008006" key="3">
    <source>
        <dbReference type="Google" id="ProtNLM"/>
    </source>
</evidence>
<dbReference type="SUPFAM" id="SSF52540">
    <property type="entry name" value="P-loop containing nucleoside triphosphate hydrolases"/>
    <property type="match status" value="1"/>
</dbReference>
<protein>
    <recommendedName>
        <fullName evidence="3">PhoH-like protein domain-containing protein</fullName>
    </recommendedName>
</protein>
<proteinExistence type="predicted"/>
<comment type="caution">
    <text evidence="1">The sequence shown here is derived from an EMBL/GenBank/DDBJ whole genome shotgun (WGS) entry which is preliminary data.</text>
</comment>
<name>A0ABR5CS46_9HYPH</name>